<dbReference type="STRING" id="1314782.A0A165NUA0"/>
<organism evidence="1 2">
    <name type="scientific">Neolentinus lepideus HHB14362 ss-1</name>
    <dbReference type="NCBI Taxonomy" id="1314782"/>
    <lineage>
        <taxon>Eukaryota</taxon>
        <taxon>Fungi</taxon>
        <taxon>Dikarya</taxon>
        <taxon>Basidiomycota</taxon>
        <taxon>Agaricomycotina</taxon>
        <taxon>Agaricomycetes</taxon>
        <taxon>Gloeophyllales</taxon>
        <taxon>Gloeophyllaceae</taxon>
        <taxon>Neolentinus</taxon>
    </lineage>
</organism>
<gene>
    <name evidence="1" type="ORF">NEOLEDRAFT_1076393</name>
</gene>
<protein>
    <recommendedName>
        <fullName evidence="3">Mediator complex subunit 1</fullName>
    </recommendedName>
</protein>
<proteinExistence type="predicted"/>
<dbReference type="InParanoid" id="A0A165NUA0"/>
<dbReference type="OrthoDB" id="544685at2759"/>
<evidence type="ECO:0000313" key="1">
    <source>
        <dbReference type="EMBL" id="KZT20118.1"/>
    </source>
</evidence>
<dbReference type="AlphaFoldDB" id="A0A165NUA0"/>
<dbReference type="EMBL" id="KV425626">
    <property type="protein sequence ID" value="KZT20118.1"/>
    <property type="molecule type" value="Genomic_DNA"/>
</dbReference>
<name>A0A165NUA0_9AGAM</name>
<evidence type="ECO:0008006" key="3">
    <source>
        <dbReference type="Google" id="ProtNLM"/>
    </source>
</evidence>
<accession>A0A165NUA0</accession>
<reference evidence="1 2" key="1">
    <citation type="journal article" date="2016" name="Mol. Biol. Evol.">
        <title>Comparative Genomics of Early-Diverging Mushroom-Forming Fungi Provides Insights into the Origins of Lignocellulose Decay Capabilities.</title>
        <authorList>
            <person name="Nagy L.G."/>
            <person name="Riley R."/>
            <person name="Tritt A."/>
            <person name="Adam C."/>
            <person name="Daum C."/>
            <person name="Floudas D."/>
            <person name="Sun H."/>
            <person name="Yadav J.S."/>
            <person name="Pangilinan J."/>
            <person name="Larsson K.H."/>
            <person name="Matsuura K."/>
            <person name="Barry K."/>
            <person name="Labutti K."/>
            <person name="Kuo R."/>
            <person name="Ohm R.A."/>
            <person name="Bhattacharya S.S."/>
            <person name="Shirouzu T."/>
            <person name="Yoshinaga Y."/>
            <person name="Martin F.M."/>
            <person name="Grigoriev I.V."/>
            <person name="Hibbett D.S."/>
        </authorList>
    </citation>
    <scope>NUCLEOTIDE SEQUENCE [LARGE SCALE GENOMIC DNA]</scope>
    <source>
        <strain evidence="1 2">HHB14362 ss-1</strain>
    </source>
</reference>
<dbReference type="Proteomes" id="UP000076761">
    <property type="component" value="Unassembled WGS sequence"/>
</dbReference>
<evidence type="ECO:0000313" key="2">
    <source>
        <dbReference type="Proteomes" id="UP000076761"/>
    </source>
</evidence>
<sequence length="697" mass="76238">MNDAETFLTALQKYATSDAFASNALHPFSTSSETSTSELRGLLDATSLLSQSLNLHATLPYSNPKLVSTLRQHANIQSTFHSSEQTIAQTIATLRKSHSKTAYVEDIPLDRSQVPSYCLARLEAWGTSAGMECFREEERDGKILLVVGGKVLVVDVEVSLDRTSADNPVLHLSNVKTSYAVPSASVGTGNAVGSTSLDIFLTEVIKRFLAEAQKPEERQDYAETARLGTVVAKSFEYLMSLDALAAKEGDSGLRWFGEVDRLASTIGGLTKSEAEAVSRSLSLNPMPLDIFLLRAHSLPLPYTTSPTMSFLVHISPFSYLTLLRTCIIHREPLSTSVTVDIPLPQLRSYLNSQPKPPGVTVASLHLVQEDQPQILMADDSMSMGIPAFLSVRPMFPLLSSPEETAYEFPVPEAAPHTQRQNYRWELDFTEGGRVRGVVITQTRMHEIETIVSPLGGIAAAGMEGMRMMSFGEGSWIDLLLNPNAPTLISPERYTAVYASPTRVHPDLQLRLTAPEEPGFFLERVQVRNMKEVWGILEVVKEQAWLNQILLGCEWSPEGLAHPGKLEFEDDDVEVTEDDLQAVLNGTITPRKIPVNVYVPSSTDPDPAHHPLYDSSLSTFQSLSRPRIVTTSPERPPISGLMEITVSYQPEKEKGVAVSVVGALGSELDVGVMEEICRRGGVLGLPGRLWSSGGAVGR</sequence>
<keyword evidence="2" id="KW-1185">Reference proteome</keyword>